<reference evidence="2 3" key="1">
    <citation type="journal article" date="2008" name="J. Biotechnol.">
        <title>The lifestyle of Corynebacterium urealyticum derived from its complete genome sequence established by pyrosequencing.</title>
        <authorList>
            <person name="Tauch A."/>
            <person name="Trost E."/>
            <person name="Tilker A."/>
            <person name="Ludewig U."/>
            <person name="Schneiker S."/>
            <person name="Goesmann A."/>
            <person name="Arnold W."/>
            <person name="Bekel T."/>
            <person name="Brinkrolf K."/>
            <person name="Brune I."/>
            <person name="Goetker S."/>
            <person name="Kalinowski J."/>
            <person name="Kamp P.-B."/>
            <person name="Lobo F.P."/>
            <person name="Viehoever P."/>
            <person name="Weisshaar B."/>
            <person name="Soriano F."/>
            <person name="Droege M."/>
            <person name="Puehler A."/>
        </authorList>
    </citation>
    <scope>NUCLEOTIDE SEQUENCE [LARGE SCALE GENOMIC DNA]</scope>
    <source>
        <strain evidence="3">ATCC 43042 / DSM 7109</strain>
    </source>
</reference>
<dbReference type="RefSeq" id="WP_012360502.1">
    <property type="nucleotide sequence ID" value="NC_010545.1"/>
</dbReference>
<protein>
    <submittedName>
        <fullName evidence="2">Uncharacterized protein</fullName>
    </submittedName>
</protein>
<keyword evidence="1" id="KW-0812">Transmembrane</keyword>
<dbReference type="KEGG" id="cur:cu1254"/>
<sequence>MTSFFNDVNPRTTTRSPRGIMRVVVVIATIVGLAGVMGFAPGTGGELQREAAGVMPIVDAGNYVGTELGERLSNNGGMDLSWPRPEGFDGIWFEKEPYGRREHVVWESQRFVGEPVDIPKLKQGQVKGDFVGLPDICGPVVRERMAELGYTDDPELSTNNEIRYSCNFANLDVKQLHNLDALDLSVGTPGAKLDELTSEMEYQLPRSDEFVAMHGAKGASTCMVRGPALKGTDRVYLATGASNVESQYAMCTINSLYWQVIRNVSGGF</sequence>
<organism evidence="2 3">
    <name type="scientific">Corynebacterium urealyticum (strain ATCC 43042 / DSM 7109)</name>
    <dbReference type="NCBI Taxonomy" id="504474"/>
    <lineage>
        <taxon>Bacteria</taxon>
        <taxon>Bacillati</taxon>
        <taxon>Actinomycetota</taxon>
        <taxon>Actinomycetes</taxon>
        <taxon>Mycobacteriales</taxon>
        <taxon>Corynebacteriaceae</taxon>
        <taxon>Corynebacterium</taxon>
    </lineage>
</organism>
<proteinExistence type="predicted"/>
<evidence type="ECO:0000256" key="1">
    <source>
        <dbReference type="SAM" id="Phobius"/>
    </source>
</evidence>
<evidence type="ECO:0000313" key="2">
    <source>
        <dbReference type="EMBL" id="CAQ05214.1"/>
    </source>
</evidence>
<keyword evidence="3" id="KW-1185">Reference proteome</keyword>
<name>B1VHH3_CORU7</name>
<dbReference type="GeneID" id="60604035"/>
<dbReference type="STRING" id="504474.cu1254"/>
<dbReference type="EMBL" id="AM942444">
    <property type="protein sequence ID" value="CAQ05214.1"/>
    <property type="molecule type" value="Genomic_DNA"/>
</dbReference>
<keyword evidence="1" id="KW-1133">Transmembrane helix</keyword>
<dbReference type="eggNOG" id="ENOG5031IN4">
    <property type="taxonomic scope" value="Bacteria"/>
</dbReference>
<dbReference type="AlphaFoldDB" id="B1VHH3"/>
<dbReference type="HOGENOM" id="CLU_1076526_0_0_11"/>
<keyword evidence="1" id="KW-0472">Membrane</keyword>
<accession>B1VHH3</accession>
<dbReference type="Proteomes" id="UP000001727">
    <property type="component" value="Chromosome"/>
</dbReference>
<feature type="transmembrane region" description="Helical" evidence="1">
    <location>
        <begin position="20"/>
        <end position="40"/>
    </location>
</feature>
<gene>
    <name evidence="2" type="ordered locus">cu1254</name>
</gene>
<evidence type="ECO:0000313" key="3">
    <source>
        <dbReference type="Proteomes" id="UP000001727"/>
    </source>
</evidence>